<dbReference type="SMART" id="SM00822">
    <property type="entry name" value="PKS_KR"/>
    <property type="match status" value="1"/>
</dbReference>
<sequence>MRDLPGKVVVVTGAAQGIGRALAEAFADAGCRLVLADIDGPKAEAVARELAQGGTETVSVRTDVSRRDQVLDLRDTVLARFGAVHVLCNNAGVMGPAGDPLWELPVGEWQRVMAVNLWGQLHGIQAFLPAMLAAGHEGHVVNTASMQGVTSGPLIPEYAASKHAVVSLSESLRAQLDARSARIGVSVLCPGAVRTDLAPRERRRLAEDGPREPWAVAPGTSGSASRSPAGGVTLTASQVAAAAVAAVRENRFYVFTHPGSGARVRARITPLLAALDGL</sequence>
<dbReference type="PANTHER" id="PTHR44196:SF1">
    <property type="entry name" value="DEHYDROGENASE_REDUCTASE SDR FAMILY MEMBER 7B"/>
    <property type="match status" value="1"/>
</dbReference>
<dbReference type="PANTHER" id="PTHR44196">
    <property type="entry name" value="DEHYDROGENASE/REDUCTASE SDR FAMILY MEMBER 7B"/>
    <property type="match status" value="1"/>
</dbReference>
<evidence type="ECO:0000259" key="5">
    <source>
        <dbReference type="SMART" id="SM00822"/>
    </source>
</evidence>
<keyword evidence="2" id="KW-0560">Oxidoreductase</keyword>
<dbReference type="InterPro" id="IPR020904">
    <property type="entry name" value="Sc_DH/Rdtase_CS"/>
</dbReference>
<dbReference type="GO" id="GO:0016020">
    <property type="term" value="C:membrane"/>
    <property type="evidence" value="ECO:0007669"/>
    <property type="project" value="TreeGrafter"/>
</dbReference>
<dbReference type="Pfam" id="PF00106">
    <property type="entry name" value="adh_short"/>
    <property type="match status" value="1"/>
</dbReference>
<dbReference type="FunFam" id="3.40.50.720:FF:000084">
    <property type="entry name" value="Short-chain dehydrogenase reductase"/>
    <property type="match status" value="1"/>
</dbReference>
<feature type="compositionally biased region" description="Basic and acidic residues" evidence="4">
    <location>
        <begin position="199"/>
        <end position="211"/>
    </location>
</feature>
<feature type="region of interest" description="Disordered" evidence="4">
    <location>
        <begin position="199"/>
        <end position="230"/>
    </location>
</feature>
<dbReference type="InterPro" id="IPR036291">
    <property type="entry name" value="NAD(P)-bd_dom_sf"/>
</dbReference>
<evidence type="ECO:0000256" key="1">
    <source>
        <dbReference type="ARBA" id="ARBA00006484"/>
    </source>
</evidence>
<evidence type="ECO:0000256" key="2">
    <source>
        <dbReference type="ARBA" id="ARBA00023002"/>
    </source>
</evidence>
<feature type="domain" description="Ketoreductase" evidence="5">
    <location>
        <begin position="7"/>
        <end position="196"/>
    </location>
</feature>
<dbReference type="AlphaFoldDB" id="A0A4D4LKH7"/>
<dbReference type="InterPro" id="IPR002347">
    <property type="entry name" value="SDR_fam"/>
</dbReference>
<reference evidence="6 7" key="1">
    <citation type="journal article" date="2020" name="Int. J. Syst. Evol. Microbiol.">
        <title>Reclassification of Streptomyces castelarensis and Streptomyces sporoclivatus as later heterotypic synonyms of Streptomyces antimycoticus.</title>
        <authorList>
            <person name="Komaki H."/>
            <person name="Tamura T."/>
        </authorList>
    </citation>
    <scope>NUCLEOTIDE SEQUENCE [LARGE SCALE GENOMIC DNA]</scope>
    <source>
        <strain evidence="6 7">NBRC 13459</strain>
    </source>
</reference>
<proteinExistence type="inferred from homology"/>
<evidence type="ECO:0000256" key="3">
    <source>
        <dbReference type="RuleBase" id="RU000363"/>
    </source>
</evidence>
<organism evidence="6 7">
    <name type="scientific">Streptomyces violaceusniger</name>
    <dbReference type="NCBI Taxonomy" id="68280"/>
    <lineage>
        <taxon>Bacteria</taxon>
        <taxon>Bacillati</taxon>
        <taxon>Actinomycetota</taxon>
        <taxon>Actinomycetes</taxon>
        <taxon>Kitasatosporales</taxon>
        <taxon>Streptomycetaceae</taxon>
        <taxon>Streptomyces</taxon>
        <taxon>Streptomyces violaceusniger group</taxon>
    </lineage>
</organism>
<dbReference type="RefSeq" id="WP_137981422.1">
    <property type="nucleotide sequence ID" value="NZ_BAAASO010000013.1"/>
</dbReference>
<dbReference type="GO" id="GO:0016491">
    <property type="term" value="F:oxidoreductase activity"/>
    <property type="evidence" value="ECO:0007669"/>
    <property type="project" value="UniProtKB-KW"/>
</dbReference>
<dbReference type="EMBL" id="BJHW01000002">
    <property type="protein sequence ID" value="GDY58938.1"/>
    <property type="molecule type" value="Genomic_DNA"/>
</dbReference>
<gene>
    <name evidence="6" type="ORF">SVIO_095610</name>
</gene>
<dbReference type="Proteomes" id="UP000301309">
    <property type="component" value="Unassembled WGS sequence"/>
</dbReference>
<dbReference type="OrthoDB" id="4690547at2"/>
<comment type="similarity">
    <text evidence="1 3">Belongs to the short-chain dehydrogenases/reductases (SDR) family.</text>
</comment>
<dbReference type="PRINTS" id="PR00080">
    <property type="entry name" value="SDRFAMILY"/>
</dbReference>
<protein>
    <submittedName>
        <fullName evidence="6">Short-chain type dehydrogenase/reductase</fullName>
    </submittedName>
</protein>
<evidence type="ECO:0000313" key="6">
    <source>
        <dbReference type="EMBL" id="GDY58938.1"/>
    </source>
</evidence>
<dbReference type="SUPFAM" id="SSF51735">
    <property type="entry name" value="NAD(P)-binding Rossmann-fold domains"/>
    <property type="match status" value="1"/>
</dbReference>
<dbReference type="PROSITE" id="PS00061">
    <property type="entry name" value="ADH_SHORT"/>
    <property type="match status" value="1"/>
</dbReference>
<dbReference type="InterPro" id="IPR057326">
    <property type="entry name" value="KR_dom"/>
</dbReference>
<evidence type="ECO:0000313" key="7">
    <source>
        <dbReference type="Proteomes" id="UP000301309"/>
    </source>
</evidence>
<dbReference type="Gene3D" id="3.40.50.720">
    <property type="entry name" value="NAD(P)-binding Rossmann-like Domain"/>
    <property type="match status" value="1"/>
</dbReference>
<keyword evidence="7" id="KW-1185">Reference proteome</keyword>
<comment type="caution">
    <text evidence="6">The sequence shown here is derived from an EMBL/GenBank/DDBJ whole genome shotgun (WGS) entry which is preliminary data.</text>
</comment>
<name>A0A4D4LKH7_STRVO</name>
<dbReference type="PRINTS" id="PR00081">
    <property type="entry name" value="GDHRDH"/>
</dbReference>
<accession>A0A4D4LKH7</accession>
<evidence type="ECO:0000256" key="4">
    <source>
        <dbReference type="SAM" id="MobiDB-lite"/>
    </source>
</evidence>
<dbReference type="CDD" id="cd05233">
    <property type="entry name" value="SDR_c"/>
    <property type="match status" value="1"/>
</dbReference>